<proteinExistence type="predicted"/>
<dbReference type="SUPFAM" id="SSF52540">
    <property type="entry name" value="P-loop containing nucleoside triphosphate hydrolases"/>
    <property type="match status" value="1"/>
</dbReference>
<protein>
    <submittedName>
        <fullName evidence="2">dTMP kinase</fullName>
    </submittedName>
</protein>
<dbReference type="Proteomes" id="UP000572953">
    <property type="component" value="Unassembled WGS sequence"/>
</dbReference>
<gene>
    <name evidence="2" type="ORF">EBV78_04240</name>
</gene>
<dbReference type="InterPro" id="IPR039430">
    <property type="entry name" value="Thymidylate_kin-like_dom"/>
</dbReference>
<organism evidence="2 3">
    <name type="scientific">Candidatus Fonsibacter lacus</name>
    <dbReference type="NCBI Taxonomy" id="2576439"/>
    <lineage>
        <taxon>Bacteria</taxon>
        <taxon>Pseudomonadati</taxon>
        <taxon>Pseudomonadota</taxon>
        <taxon>Alphaproteobacteria</taxon>
        <taxon>Candidatus Pelagibacterales</taxon>
        <taxon>Candidatus Pelagibacterales incertae sedis</taxon>
        <taxon>Candidatus Fonsibacter</taxon>
    </lineage>
</organism>
<name>A0A845S676_9PROT</name>
<dbReference type="EMBL" id="RGGN01000190">
    <property type="protein sequence ID" value="NCU63263.1"/>
    <property type="molecule type" value="Genomic_DNA"/>
</dbReference>
<keyword evidence="2" id="KW-0418">Kinase</keyword>
<evidence type="ECO:0000313" key="3">
    <source>
        <dbReference type="Proteomes" id="UP000572953"/>
    </source>
</evidence>
<dbReference type="Pfam" id="PF02223">
    <property type="entry name" value="Thymidylate_kin"/>
    <property type="match status" value="1"/>
</dbReference>
<reference evidence="2 3" key="1">
    <citation type="submission" date="2018-10" db="EMBL/GenBank/DDBJ databases">
        <title>Iterative Subtractive Binning of Freshwater Chronoseries Metagenomes Recovers Nearly Complete Genomes from over Four Hundred Novel Species.</title>
        <authorList>
            <person name="Rodriguez-R L.M."/>
            <person name="Tsementzi D."/>
            <person name="Luo C."/>
            <person name="Konstantinidis K.T."/>
        </authorList>
    </citation>
    <scope>NUCLEOTIDE SEQUENCE [LARGE SCALE GENOMIC DNA]</scope>
    <source>
        <strain evidence="2">WB7_2B_003</strain>
    </source>
</reference>
<feature type="domain" description="Thymidylate kinase-like" evidence="1">
    <location>
        <begin position="11"/>
        <end position="49"/>
    </location>
</feature>
<dbReference type="GO" id="GO:0016301">
    <property type="term" value="F:kinase activity"/>
    <property type="evidence" value="ECO:0007669"/>
    <property type="project" value="UniProtKB-KW"/>
</dbReference>
<comment type="caution">
    <text evidence="2">The sequence shown here is derived from an EMBL/GenBank/DDBJ whole genome shotgun (WGS) entry which is preliminary data.</text>
</comment>
<feature type="non-terminal residue" evidence="2">
    <location>
        <position position="51"/>
    </location>
</feature>
<evidence type="ECO:0000313" key="2">
    <source>
        <dbReference type="EMBL" id="NCU63263.1"/>
    </source>
</evidence>
<dbReference type="AlphaFoldDB" id="A0A845S676"/>
<dbReference type="InterPro" id="IPR027417">
    <property type="entry name" value="P-loop_NTPase"/>
</dbReference>
<dbReference type="Gene3D" id="3.40.50.300">
    <property type="entry name" value="P-loop containing nucleotide triphosphate hydrolases"/>
    <property type="match status" value="1"/>
</dbReference>
<keyword evidence="2" id="KW-0808">Transferase</keyword>
<evidence type="ECO:0000259" key="1">
    <source>
        <dbReference type="Pfam" id="PF02223"/>
    </source>
</evidence>
<accession>A0A845S676</accession>
<sequence length="51" mass="5724">MAIKKPFFICFEGVEGSGKSTQAKLLYKFIKKKITKNVILTREPGGTLFSE</sequence>